<keyword evidence="1" id="KW-1133">Transmembrane helix</keyword>
<dbReference type="EMBL" id="BLIN01000005">
    <property type="protein sequence ID" value="GFE09641.1"/>
    <property type="molecule type" value="Genomic_DNA"/>
</dbReference>
<dbReference type="RefSeq" id="WP_159480653.1">
    <property type="nucleotide sequence ID" value="NZ_BAAATH010000031.1"/>
</dbReference>
<evidence type="ECO:0000256" key="1">
    <source>
        <dbReference type="SAM" id="Phobius"/>
    </source>
</evidence>
<reference evidence="2 4" key="1">
    <citation type="submission" date="2019-12" db="EMBL/GenBank/DDBJ databases">
        <title>Whole genome shotgun sequence of Streptomyces caniferus NBRC 15389.</title>
        <authorList>
            <person name="Ichikawa N."/>
            <person name="Kimura A."/>
            <person name="Kitahashi Y."/>
            <person name="Komaki H."/>
            <person name="Tamura T."/>
        </authorList>
    </citation>
    <scope>NUCLEOTIDE SEQUENCE [LARGE SCALE GENOMIC DNA]</scope>
    <source>
        <strain evidence="2 4">NBRC 15389</strain>
    </source>
</reference>
<dbReference type="GeneID" id="96635291"/>
<dbReference type="EMBL" id="CP108473">
    <property type="protein sequence ID" value="WUS25628.1"/>
    <property type="molecule type" value="Genomic_DNA"/>
</dbReference>
<dbReference type="OrthoDB" id="4229871at2"/>
<feature type="transmembrane region" description="Helical" evidence="1">
    <location>
        <begin position="6"/>
        <end position="27"/>
    </location>
</feature>
<accession>A0A640SH11</accession>
<dbReference type="Proteomes" id="UP000435837">
    <property type="component" value="Unassembled WGS sequence"/>
</dbReference>
<keyword evidence="1" id="KW-0472">Membrane</keyword>
<dbReference type="Proteomes" id="UP001432292">
    <property type="component" value="Chromosome"/>
</dbReference>
<proteinExistence type="predicted"/>
<evidence type="ECO:0000313" key="4">
    <source>
        <dbReference type="Proteomes" id="UP000435837"/>
    </source>
</evidence>
<protein>
    <submittedName>
        <fullName evidence="2">Uncharacterized protein</fullName>
    </submittedName>
</protein>
<evidence type="ECO:0000313" key="3">
    <source>
        <dbReference type="EMBL" id="WUS25628.1"/>
    </source>
</evidence>
<organism evidence="2 4">
    <name type="scientific">Streptomyces caniferus</name>
    <dbReference type="NCBI Taxonomy" id="285557"/>
    <lineage>
        <taxon>Bacteria</taxon>
        <taxon>Bacillati</taxon>
        <taxon>Actinomycetota</taxon>
        <taxon>Actinomycetes</taxon>
        <taxon>Kitasatosporales</taxon>
        <taxon>Streptomycetaceae</taxon>
        <taxon>Streptomyces</taxon>
    </lineage>
</organism>
<keyword evidence="1" id="KW-0812">Transmembrane</keyword>
<name>A0A640SH11_9ACTN</name>
<reference evidence="3" key="2">
    <citation type="submission" date="2022-10" db="EMBL/GenBank/DDBJ databases">
        <title>The complete genomes of actinobacterial strains from the NBC collection.</title>
        <authorList>
            <person name="Joergensen T.S."/>
            <person name="Alvarez Arevalo M."/>
            <person name="Sterndorff E.B."/>
            <person name="Faurdal D."/>
            <person name="Vuksanovic O."/>
            <person name="Mourched A.-S."/>
            <person name="Charusanti P."/>
            <person name="Shaw S."/>
            <person name="Blin K."/>
            <person name="Weber T."/>
        </authorList>
    </citation>
    <scope>NUCLEOTIDE SEQUENCE</scope>
    <source>
        <strain evidence="3">NBC_01256</strain>
    </source>
</reference>
<keyword evidence="5" id="KW-1185">Reference proteome</keyword>
<dbReference type="AlphaFoldDB" id="A0A640SH11"/>
<evidence type="ECO:0000313" key="5">
    <source>
        <dbReference type="Proteomes" id="UP001432292"/>
    </source>
</evidence>
<gene>
    <name evidence="3" type="ORF">OG727_27015</name>
    <name evidence="2" type="ORF">Scani_59090</name>
</gene>
<evidence type="ECO:0000313" key="2">
    <source>
        <dbReference type="EMBL" id="GFE09641.1"/>
    </source>
</evidence>
<sequence length="170" mass="18868">MVSDTVIVGVLTFIGTGLVTAAGLWQWQRTQAREARAAFRARRVEALGEVWEALSDLEERQRTAMSGQAGSAVPGRSGMREVNLLLLRSSPFLRPDEQDWAQAFAQRVVEIDALVRAGVLNDRPDDDLWWETTERVPPAAHVAGRAACELMELRAKLGDRYAAVMRGDHE</sequence>